<gene>
    <name evidence="2" type="ORF">MM415B00488_0030</name>
</gene>
<organism evidence="2">
    <name type="scientific">viral metagenome</name>
    <dbReference type="NCBI Taxonomy" id="1070528"/>
    <lineage>
        <taxon>unclassified sequences</taxon>
        <taxon>metagenomes</taxon>
        <taxon>organismal metagenomes</taxon>
    </lineage>
</organism>
<evidence type="ECO:0000313" key="2">
    <source>
        <dbReference type="EMBL" id="QJA64582.1"/>
    </source>
</evidence>
<evidence type="ECO:0000256" key="1">
    <source>
        <dbReference type="SAM" id="MobiDB-lite"/>
    </source>
</evidence>
<dbReference type="AlphaFoldDB" id="A0A6M3J6U6"/>
<feature type="compositionally biased region" description="Basic residues" evidence="1">
    <location>
        <begin position="135"/>
        <end position="145"/>
    </location>
</feature>
<protein>
    <submittedName>
        <fullName evidence="2">Uncharacterized protein</fullName>
    </submittedName>
</protein>
<feature type="region of interest" description="Disordered" evidence="1">
    <location>
        <begin position="135"/>
        <end position="159"/>
    </location>
</feature>
<accession>A0A6M3J6U6</accession>
<sequence>MTDHAAPPKPPPVDYDELFPGRFIKAGLLKGREVTLTISSVAVEKLPQDDGTVRDRGIIAFRERPDKQLVLNSTNGQCIKAMFGRVLASWLGKRITLAPERDRFGREMVDCIRIAGSPDLPADIQIEVVLPRKKPKPRTLRRTGKARASQPRASTAAVDAAVAALPDSEPYEPGCDG</sequence>
<reference evidence="2" key="1">
    <citation type="submission" date="2020-03" db="EMBL/GenBank/DDBJ databases">
        <title>The deep terrestrial virosphere.</title>
        <authorList>
            <person name="Holmfeldt K."/>
            <person name="Nilsson E."/>
            <person name="Simone D."/>
            <person name="Lopez-Fernandez M."/>
            <person name="Wu X."/>
            <person name="de Brujin I."/>
            <person name="Lundin D."/>
            <person name="Andersson A."/>
            <person name="Bertilsson S."/>
            <person name="Dopson M."/>
        </authorList>
    </citation>
    <scope>NUCLEOTIDE SEQUENCE</scope>
    <source>
        <strain evidence="2">MM415B00488</strain>
    </source>
</reference>
<proteinExistence type="predicted"/>
<dbReference type="EMBL" id="MT141522">
    <property type="protein sequence ID" value="QJA64582.1"/>
    <property type="molecule type" value="Genomic_DNA"/>
</dbReference>
<name>A0A6M3J6U6_9ZZZZ</name>